<dbReference type="GO" id="GO:0032993">
    <property type="term" value="C:protein-DNA complex"/>
    <property type="evidence" value="ECO:0007669"/>
    <property type="project" value="TreeGrafter"/>
</dbReference>
<dbReference type="Pfam" id="PF00072">
    <property type="entry name" value="Response_reg"/>
    <property type="match status" value="1"/>
</dbReference>
<evidence type="ECO:0000256" key="6">
    <source>
        <dbReference type="ARBA" id="ARBA00023163"/>
    </source>
</evidence>
<dbReference type="GO" id="GO:0005829">
    <property type="term" value="C:cytosol"/>
    <property type="evidence" value="ECO:0007669"/>
    <property type="project" value="TreeGrafter"/>
</dbReference>
<evidence type="ECO:0000256" key="1">
    <source>
        <dbReference type="ARBA" id="ARBA00018672"/>
    </source>
</evidence>
<evidence type="ECO:0000256" key="9">
    <source>
        <dbReference type="PROSITE-ProRule" id="PRU01091"/>
    </source>
</evidence>
<dbReference type="PROSITE" id="PS50110">
    <property type="entry name" value="RESPONSE_REGULATORY"/>
    <property type="match status" value="1"/>
</dbReference>
<evidence type="ECO:0000256" key="8">
    <source>
        <dbReference type="PROSITE-ProRule" id="PRU00169"/>
    </source>
</evidence>
<dbReference type="InterPro" id="IPR036388">
    <property type="entry name" value="WH-like_DNA-bd_sf"/>
</dbReference>
<dbReference type="PANTHER" id="PTHR48111">
    <property type="entry name" value="REGULATOR OF RPOS"/>
    <property type="match status" value="1"/>
</dbReference>
<keyword evidence="3" id="KW-0902">Two-component regulatory system</keyword>
<evidence type="ECO:0000313" key="13">
    <source>
        <dbReference type="Proteomes" id="UP000886741"/>
    </source>
</evidence>
<dbReference type="SMART" id="SM00862">
    <property type="entry name" value="Trans_reg_C"/>
    <property type="match status" value="1"/>
</dbReference>
<dbReference type="InterPro" id="IPR011006">
    <property type="entry name" value="CheY-like_superfamily"/>
</dbReference>
<feature type="DNA-binding region" description="OmpR/PhoB-type" evidence="9">
    <location>
        <begin position="125"/>
        <end position="225"/>
    </location>
</feature>
<dbReference type="PROSITE" id="PS51755">
    <property type="entry name" value="OMPR_PHOB"/>
    <property type="match status" value="1"/>
</dbReference>
<dbReference type="AlphaFoldDB" id="A0A9D1FAC6"/>
<dbReference type="InterPro" id="IPR001789">
    <property type="entry name" value="Sig_transdc_resp-reg_receiver"/>
</dbReference>
<evidence type="ECO:0000256" key="7">
    <source>
        <dbReference type="ARBA" id="ARBA00024867"/>
    </source>
</evidence>
<accession>A0A9D1FAC6</accession>
<dbReference type="EMBL" id="DVJJ01000127">
    <property type="protein sequence ID" value="HIS65397.1"/>
    <property type="molecule type" value="Genomic_DNA"/>
</dbReference>
<dbReference type="PANTHER" id="PTHR48111:SF21">
    <property type="entry name" value="DNA-BINDING DUAL MASTER TRANSCRIPTIONAL REGULATOR RPAA"/>
    <property type="match status" value="1"/>
</dbReference>
<dbReference type="Gene3D" id="1.10.10.10">
    <property type="entry name" value="Winged helix-like DNA-binding domain superfamily/Winged helix DNA-binding domain"/>
    <property type="match status" value="1"/>
</dbReference>
<sequence>MERILLLEDDDALGRGVAMALAGPERAVERAATLAEAGERLAANRFDLLILDVNLPDGSGLTLLRQLRSGGDGTPVILLTANDLELDEVTGLEAGADDYITKPFSLAVLRARVNAQLRRGGSAPAAVVTLGPFIFAFDRMEFRRDGVPIELSRTEQKLLRVLVENRGHAVSRTVLVERVWSDGAEFVEENALSVTVKRLRAKLEADPARPDYIRTVYGIGYTWAVAP</sequence>
<comment type="caution">
    <text evidence="12">The sequence shown here is derived from an EMBL/GenBank/DDBJ whole genome shotgun (WGS) entry which is preliminary data.</text>
</comment>
<evidence type="ECO:0000256" key="3">
    <source>
        <dbReference type="ARBA" id="ARBA00023012"/>
    </source>
</evidence>
<dbReference type="Proteomes" id="UP000886741">
    <property type="component" value="Unassembled WGS sequence"/>
</dbReference>
<reference evidence="12" key="1">
    <citation type="submission" date="2020-10" db="EMBL/GenBank/DDBJ databases">
        <authorList>
            <person name="Gilroy R."/>
        </authorList>
    </citation>
    <scope>NUCLEOTIDE SEQUENCE</scope>
    <source>
        <strain evidence="12">ChiBcec16-1751</strain>
    </source>
</reference>
<reference evidence="12" key="2">
    <citation type="journal article" date="2021" name="PeerJ">
        <title>Extensive microbial diversity within the chicken gut microbiome revealed by metagenomics and culture.</title>
        <authorList>
            <person name="Gilroy R."/>
            <person name="Ravi A."/>
            <person name="Getino M."/>
            <person name="Pursley I."/>
            <person name="Horton D.L."/>
            <person name="Alikhan N.F."/>
            <person name="Baker D."/>
            <person name="Gharbi K."/>
            <person name="Hall N."/>
            <person name="Watson M."/>
            <person name="Adriaenssens E.M."/>
            <person name="Foster-Nyarko E."/>
            <person name="Jarju S."/>
            <person name="Secka A."/>
            <person name="Antonio M."/>
            <person name="Oren A."/>
            <person name="Chaudhuri R.R."/>
            <person name="La Ragione R."/>
            <person name="Hildebrand F."/>
            <person name="Pallen M.J."/>
        </authorList>
    </citation>
    <scope>NUCLEOTIDE SEQUENCE</scope>
    <source>
        <strain evidence="12">ChiBcec16-1751</strain>
    </source>
</reference>
<dbReference type="GO" id="GO:0006355">
    <property type="term" value="P:regulation of DNA-templated transcription"/>
    <property type="evidence" value="ECO:0007669"/>
    <property type="project" value="InterPro"/>
</dbReference>
<name>A0A9D1FAC6_9FIRM</name>
<dbReference type="InterPro" id="IPR039420">
    <property type="entry name" value="WalR-like"/>
</dbReference>
<keyword evidence="5 9" id="KW-0238">DNA-binding</keyword>
<dbReference type="GO" id="GO:0000976">
    <property type="term" value="F:transcription cis-regulatory region binding"/>
    <property type="evidence" value="ECO:0007669"/>
    <property type="project" value="TreeGrafter"/>
</dbReference>
<dbReference type="Gene3D" id="3.40.50.2300">
    <property type="match status" value="1"/>
</dbReference>
<dbReference type="GO" id="GO:0000156">
    <property type="term" value="F:phosphorelay response regulator activity"/>
    <property type="evidence" value="ECO:0007669"/>
    <property type="project" value="TreeGrafter"/>
</dbReference>
<gene>
    <name evidence="12" type="ORF">IAA83_08525</name>
</gene>
<feature type="modified residue" description="4-aspartylphosphate" evidence="8">
    <location>
        <position position="52"/>
    </location>
</feature>
<organism evidence="12 13">
    <name type="scientific">Candidatus Avoscillospira avistercoris</name>
    <dbReference type="NCBI Taxonomy" id="2840707"/>
    <lineage>
        <taxon>Bacteria</taxon>
        <taxon>Bacillati</taxon>
        <taxon>Bacillota</taxon>
        <taxon>Clostridia</taxon>
        <taxon>Eubacteriales</taxon>
        <taxon>Oscillospiraceae</taxon>
        <taxon>Oscillospiraceae incertae sedis</taxon>
        <taxon>Candidatus Avoscillospira</taxon>
    </lineage>
</organism>
<feature type="domain" description="OmpR/PhoB-type" evidence="11">
    <location>
        <begin position="125"/>
        <end position="225"/>
    </location>
</feature>
<evidence type="ECO:0000259" key="10">
    <source>
        <dbReference type="PROSITE" id="PS50110"/>
    </source>
</evidence>
<dbReference type="Gene3D" id="6.10.250.690">
    <property type="match status" value="1"/>
</dbReference>
<comment type="function">
    <text evidence="7">May play the central regulatory role in sporulation. It may be an element of the effector pathway responsible for the activation of sporulation genes in response to nutritional stress. Spo0A may act in concert with spo0H (a sigma factor) to control the expression of some genes that are critical to the sporulation process.</text>
</comment>
<dbReference type="InterPro" id="IPR001867">
    <property type="entry name" value="OmpR/PhoB-type_DNA-bd"/>
</dbReference>
<evidence type="ECO:0000256" key="2">
    <source>
        <dbReference type="ARBA" id="ARBA00022553"/>
    </source>
</evidence>
<evidence type="ECO:0000313" key="12">
    <source>
        <dbReference type="EMBL" id="HIS65397.1"/>
    </source>
</evidence>
<evidence type="ECO:0000256" key="5">
    <source>
        <dbReference type="ARBA" id="ARBA00023125"/>
    </source>
</evidence>
<dbReference type="CDD" id="cd00383">
    <property type="entry name" value="trans_reg_C"/>
    <property type="match status" value="1"/>
</dbReference>
<dbReference type="SMART" id="SM00448">
    <property type="entry name" value="REC"/>
    <property type="match status" value="1"/>
</dbReference>
<evidence type="ECO:0000256" key="4">
    <source>
        <dbReference type="ARBA" id="ARBA00023015"/>
    </source>
</evidence>
<proteinExistence type="predicted"/>
<keyword evidence="4" id="KW-0805">Transcription regulation</keyword>
<keyword evidence="2 8" id="KW-0597">Phosphoprotein</keyword>
<feature type="domain" description="Response regulatory" evidence="10">
    <location>
        <begin position="3"/>
        <end position="117"/>
    </location>
</feature>
<dbReference type="Pfam" id="PF00486">
    <property type="entry name" value="Trans_reg_C"/>
    <property type="match status" value="1"/>
</dbReference>
<protein>
    <recommendedName>
        <fullName evidence="1">Stage 0 sporulation protein A homolog</fullName>
    </recommendedName>
</protein>
<evidence type="ECO:0000259" key="11">
    <source>
        <dbReference type="PROSITE" id="PS51755"/>
    </source>
</evidence>
<dbReference type="SUPFAM" id="SSF52172">
    <property type="entry name" value="CheY-like"/>
    <property type="match status" value="1"/>
</dbReference>
<keyword evidence="6" id="KW-0804">Transcription</keyword>